<dbReference type="InterPro" id="IPR047817">
    <property type="entry name" value="ABC2_TM_bact-type"/>
</dbReference>
<dbReference type="Proteomes" id="UP000694925">
    <property type="component" value="Unplaced"/>
</dbReference>
<dbReference type="Pfam" id="PF12698">
    <property type="entry name" value="ABC2_membrane_3"/>
    <property type="match status" value="1"/>
</dbReference>
<evidence type="ECO:0000256" key="4">
    <source>
        <dbReference type="ARBA" id="ARBA00022840"/>
    </source>
</evidence>
<evidence type="ECO:0000259" key="9">
    <source>
        <dbReference type="PROSITE" id="PS51012"/>
    </source>
</evidence>
<dbReference type="GO" id="GO:0016020">
    <property type="term" value="C:membrane"/>
    <property type="evidence" value="ECO:0007669"/>
    <property type="project" value="UniProtKB-SubCell"/>
</dbReference>
<evidence type="ECO:0000256" key="1">
    <source>
        <dbReference type="ARBA" id="ARBA00004141"/>
    </source>
</evidence>
<comment type="subcellular location">
    <subcellularLocation>
        <location evidence="1">Membrane</location>
        <topology evidence="1">Multi-pass membrane protein</topology>
    </subcellularLocation>
</comment>
<feature type="transmembrane region" description="Helical" evidence="7">
    <location>
        <begin position="661"/>
        <end position="682"/>
    </location>
</feature>
<evidence type="ECO:0000256" key="7">
    <source>
        <dbReference type="SAM" id="Phobius"/>
    </source>
</evidence>
<keyword evidence="3" id="KW-0547">Nucleotide-binding</keyword>
<evidence type="ECO:0000256" key="2">
    <source>
        <dbReference type="ARBA" id="ARBA00022692"/>
    </source>
</evidence>
<dbReference type="InterPro" id="IPR027417">
    <property type="entry name" value="P-loop_NTPase"/>
</dbReference>
<sequence>MVVQNAVIVRNAVKRYGTENQILNGLNLTVPKGCIYGLLGSSGCGKTTLLSTVVGVRKLDSGDIWVLGGKPGTENSGIPGPRVGYMPQDVSLVQEFSVIGAFYFFGRINGLDDYTIEERFVLLKDLLQLPTRNRLIKHLSGGQQRRVSFGAALLHKPELLILDEPTVGLDPVLRDNIWNYLVKITREEDITVIITTHYIEEAKQADKIGLMRGGLLLAESSPNDLLERFQTDSLEEAFLQLSQMQNDHRTIPSIGINDISMDSLYNDCPTKSHWQLRSSRKKKCQALLVKNMLQFVRHPGGVLFSLVLPVLQMILFFYAIGRDPKGLSLSIINDEAHNCDYGRYRGNITYDENDLTCSFVDISCKFIHGINSSVFKKEYYDTFDEAVREIPRVKSAGTVQFHKNFSYSLEDRILNFIDMVDEFIVSSQIVVTLYSPDRQIALFTQKQLQDSFSDVYEEIMKECRISPKYIRTPIRYEEAIYGTNDQSYVSFVYPAFMLSTLFVLATSISSSIIITDRNSGVWDRALVQGVTTNEILVTHLISQLMIIVIQVSTALCICFLHFEVECKGSMTAVIWLTLLEGICGMMFGFLISVLFTSHTLVNYASSGSFYPLILLCGIIWPIEGIPKFLRWFSLFLPLTIPGNSLRGILQKGNTVDEPEVYIGFIIVTVWIASLVLICLYQLKTK</sequence>
<evidence type="ECO:0000256" key="3">
    <source>
        <dbReference type="ARBA" id="ARBA00022741"/>
    </source>
</evidence>
<dbReference type="GO" id="GO:0140359">
    <property type="term" value="F:ABC-type transporter activity"/>
    <property type="evidence" value="ECO:0007669"/>
    <property type="project" value="InterPro"/>
</dbReference>
<dbReference type="InterPro" id="IPR013525">
    <property type="entry name" value="ABC2_TM"/>
</dbReference>
<keyword evidence="5 7" id="KW-1133">Transmembrane helix</keyword>
<dbReference type="Gene3D" id="3.40.50.300">
    <property type="entry name" value="P-loop containing nucleotide triphosphate hydrolases"/>
    <property type="match status" value="1"/>
</dbReference>
<dbReference type="Pfam" id="PF00005">
    <property type="entry name" value="ABC_tran"/>
    <property type="match status" value="1"/>
</dbReference>
<feature type="transmembrane region" description="Helical" evidence="7">
    <location>
        <begin position="535"/>
        <end position="560"/>
    </location>
</feature>
<evidence type="ECO:0000256" key="5">
    <source>
        <dbReference type="ARBA" id="ARBA00022989"/>
    </source>
</evidence>
<proteinExistence type="predicted"/>
<feature type="domain" description="ABC transporter" evidence="8">
    <location>
        <begin position="7"/>
        <end position="238"/>
    </location>
</feature>
<dbReference type="PANTHER" id="PTHR43038">
    <property type="entry name" value="ATP-BINDING CASSETTE, SUB-FAMILY H, MEMBER 1"/>
    <property type="match status" value="1"/>
</dbReference>
<dbReference type="SUPFAM" id="SSF52540">
    <property type="entry name" value="P-loop containing nucleoside triphosphate hydrolases"/>
    <property type="match status" value="1"/>
</dbReference>
<organism evidence="10 11">
    <name type="scientific">Ceratina calcarata</name>
    <dbReference type="NCBI Taxonomy" id="156304"/>
    <lineage>
        <taxon>Eukaryota</taxon>
        <taxon>Metazoa</taxon>
        <taxon>Ecdysozoa</taxon>
        <taxon>Arthropoda</taxon>
        <taxon>Hexapoda</taxon>
        <taxon>Insecta</taxon>
        <taxon>Pterygota</taxon>
        <taxon>Neoptera</taxon>
        <taxon>Endopterygota</taxon>
        <taxon>Hymenoptera</taxon>
        <taxon>Apocrita</taxon>
        <taxon>Aculeata</taxon>
        <taxon>Apoidea</taxon>
        <taxon>Anthophila</taxon>
        <taxon>Apidae</taxon>
        <taxon>Ceratina</taxon>
        <taxon>Zadontomerus</taxon>
    </lineage>
</organism>
<evidence type="ECO:0000313" key="10">
    <source>
        <dbReference type="Proteomes" id="UP000694925"/>
    </source>
</evidence>
<evidence type="ECO:0000313" key="11">
    <source>
        <dbReference type="RefSeq" id="XP_017878131.1"/>
    </source>
</evidence>
<dbReference type="InterPro" id="IPR003593">
    <property type="entry name" value="AAA+_ATPase"/>
</dbReference>
<feature type="domain" description="ABC transmembrane type-2" evidence="9">
    <location>
        <begin position="458"/>
        <end position="685"/>
    </location>
</feature>
<accession>A0AAJ7N5N9</accession>
<keyword evidence="10" id="KW-1185">Reference proteome</keyword>
<dbReference type="PROSITE" id="PS50893">
    <property type="entry name" value="ABC_TRANSPORTER_2"/>
    <property type="match status" value="1"/>
</dbReference>
<dbReference type="KEGG" id="ccal:108623827"/>
<feature type="transmembrane region" description="Helical" evidence="7">
    <location>
        <begin position="601"/>
        <end position="622"/>
    </location>
</feature>
<protein>
    <submittedName>
        <fullName evidence="11">ABC transporter G family member 20-like</fullName>
    </submittedName>
</protein>
<name>A0AAJ7N5N9_9HYME</name>
<keyword evidence="6 7" id="KW-0472">Membrane</keyword>
<gene>
    <name evidence="11" type="primary">LOC108623827</name>
</gene>
<dbReference type="SMART" id="SM00382">
    <property type="entry name" value="AAA"/>
    <property type="match status" value="1"/>
</dbReference>
<dbReference type="InterPro" id="IPR003439">
    <property type="entry name" value="ABC_transporter-like_ATP-bd"/>
</dbReference>
<keyword evidence="4" id="KW-0067">ATP-binding</keyword>
<dbReference type="PANTHER" id="PTHR43038:SF2">
    <property type="entry name" value="RH61964P"/>
    <property type="match status" value="1"/>
</dbReference>
<dbReference type="GO" id="GO:0005524">
    <property type="term" value="F:ATP binding"/>
    <property type="evidence" value="ECO:0007669"/>
    <property type="project" value="UniProtKB-KW"/>
</dbReference>
<dbReference type="AlphaFoldDB" id="A0AAJ7N5N9"/>
<dbReference type="GeneID" id="108623827"/>
<feature type="transmembrane region" description="Helical" evidence="7">
    <location>
        <begin position="300"/>
        <end position="320"/>
    </location>
</feature>
<dbReference type="GO" id="GO:0016887">
    <property type="term" value="F:ATP hydrolysis activity"/>
    <property type="evidence" value="ECO:0007669"/>
    <property type="project" value="InterPro"/>
</dbReference>
<evidence type="ECO:0000256" key="6">
    <source>
        <dbReference type="ARBA" id="ARBA00023136"/>
    </source>
</evidence>
<feature type="transmembrane region" description="Helical" evidence="7">
    <location>
        <begin position="491"/>
        <end position="515"/>
    </location>
</feature>
<dbReference type="CDD" id="cd03230">
    <property type="entry name" value="ABC_DR_subfamily_A"/>
    <property type="match status" value="1"/>
</dbReference>
<feature type="transmembrane region" description="Helical" evidence="7">
    <location>
        <begin position="572"/>
        <end position="595"/>
    </location>
</feature>
<dbReference type="PROSITE" id="PS00211">
    <property type="entry name" value="ABC_TRANSPORTER_1"/>
    <property type="match status" value="1"/>
</dbReference>
<dbReference type="PROSITE" id="PS51012">
    <property type="entry name" value="ABC_TM2"/>
    <property type="match status" value="1"/>
</dbReference>
<dbReference type="InterPro" id="IPR017871">
    <property type="entry name" value="ABC_transporter-like_CS"/>
</dbReference>
<reference evidence="11" key="1">
    <citation type="submission" date="2025-08" db="UniProtKB">
        <authorList>
            <consortium name="RefSeq"/>
        </authorList>
    </citation>
    <scope>IDENTIFICATION</scope>
    <source>
        <tissue evidence="11">Whole body</tissue>
    </source>
</reference>
<dbReference type="RefSeq" id="XP_017878131.1">
    <property type="nucleotide sequence ID" value="XM_018022642.2"/>
</dbReference>
<evidence type="ECO:0000259" key="8">
    <source>
        <dbReference type="PROSITE" id="PS50893"/>
    </source>
</evidence>
<keyword evidence="2 7" id="KW-0812">Transmembrane</keyword>